<dbReference type="OrthoDB" id="517576at2"/>
<accession>A0A1I3UH56</accession>
<dbReference type="EMBL" id="FORR01000024">
    <property type="protein sequence ID" value="SFJ81196.1"/>
    <property type="molecule type" value="Genomic_DNA"/>
</dbReference>
<dbReference type="InterPro" id="IPR011652">
    <property type="entry name" value="MORN_2"/>
</dbReference>
<name>A0A1I3UH56_9BACL</name>
<dbReference type="Proteomes" id="UP000199545">
    <property type="component" value="Unassembled WGS sequence"/>
</dbReference>
<dbReference type="AlphaFoldDB" id="A0A1I3UH56"/>
<keyword evidence="2" id="KW-1185">Reference proteome</keyword>
<dbReference type="Gene3D" id="3.90.930.1">
    <property type="match status" value="1"/>
</dbReference>
<evidence type="ECO:0000313" key="2">
    <source>
        <dbReference type="Proteomes" id="UP000199545"/>
    </source>
</evidence>
<proteinExistence type="predicted"/>
<sequence length="138" mass="16790">MSTLYTSHDDRWEWDDDILCYDGVPFTGMVQDRYPDGVLESEEHYQEGFLQNYKKWYPNGKLKEEWVCQLFRPDSVCKYHKSIKTCWHPNGSVKSICHYEFGLEVEYKEWDEEGKLVESRRRDPNDKLWVKFRKIYSE</sequence>
<reference evidence="1 2" key="1">
    <citation type="submission" date="2016-10" db="EMBL/GenBank/DDBJ databases">
        <authorList>
            <person name="de Groot N.N."/>
        </authorList>
    </citation>
    <scope>NUCLEOTIDE SEQUENCE [LARGE SCALE GENOMIC DNA]</scope>
    <source>
        <strain evidence="1 2">DSM 44778</strain>
    </source>
</reference>
<evidence type="ECO:0000313" key="1">
    <source>
        <dbReference type="EMBL" id="SFJ81196.1"/>
    </source>
</evidence>
<gene>
    <name evidence="1" type="ORF">SAMN05421852_1244</name>
</gene>
<protein>
    <submittedName>
        <fullName evidence="1">MORN repeat variant</fullName>
    </submittedName>
</protein>
<dbReference type="RefSeq" id="WP_093231469.1">
    <property type="nucleotide sequence ID" value="NZ_FORR01000024.1"/>
</dbReference>
<dbReference type="SUPFAM" id="SSF82185">
    <property type="entry name" value="Histone H3 K4-specific methyltransferase SET7/9 N-terminal domain"/>
    <property type="match status" value="1"/>
</dbReference>
<dbReference type="Pfam" id="PF07661">
    <property type="entry name" value="MORN_2"/>
    <property type="match status" value="3"/>
</dbReference>
<organism evidence="1 2">
    <name type="scientific">Thermoflavimicrobium dichotomicum</name>
    <dbReference type="NCBI Taxonomy" id="46223"/>
    <lineage>
        <taxon>Bacteria</taxon>
        <taxon>Bacillati</taxon>
        <taxon>Bacillota</taxon>
        <taxon>Bacilli</taxon>
        <taxon>Bacillales</taxon>
        <taxon>Thermoactinomycetaceae</taxon>
        <taxon>Thermoflavimicrobium</taxon>
    </lineage>
</organism>